<dbReference type="PANTHER" id="PTHR33365">
    <property type="entry name" value="YALI0B05434P"/>
    <property type="match status" value="1"/>
</dbReference>
<gene>
    <name evidence="5" type="ORF">L210DRAFT_2694188</name>
</gene>
<dbReference type="Pfam" id="PF11807">
    <property type="entry name" value="UstYa"/>
    <property type="match status" value="1"/>
</dbReference>
<sequence>MTTFAAILALVLCTYFCLVSANANGIRLGKDLSLSVQFGDSVAIRVDKTTHYSLVTDEGKAEFDALIPHGGHTVVLPDTRSGKPVTYTVTLLHQLKCLGIIRENYNSGEPPSPLTNHCMNYLRQSTLCNLNTRIEHSVKPKGNAVRGYDTVCRDWTKLYDEVERIQTAGFGAE</sequence>
<keyword evidence="2" id="KW-0560">Oxidoreductase</keyword>
<reference evidence="5" key="2">
    <citation type="journal article" date="2020" name="Nat. Commun.">
        <title>Large-scale genome sequencing of mycorrhizal fungi provides insights into the early evolution of symbiotic traits.</title>
        <authorList>
            <person name="Miyauchi S."/>
            <person name="Kiss E."/>
            <person name="Kuo A."/>
            <person name="Drula E."/>
            <person name="Kohler A."/>
            <person name="Sanchez-Garcia M."/>
            <person name="Morin E."/>
            <person name="Andreopoulos B."/>
            <person name="Barry K.W."/>
            <person name="Bonito G."/>
            <person name="Buee M."/>
            <person name="Carver A."/>
            <person name="Chen C."/>
            <person name="Cichocki N."/>
            <person name="Clum A."/>
            <person name="Culley D."/>
            <person name="Crous P.W."/>
            <person name="Fauchery L."/>
            <person name="Girlanda M."/>
            <person name="Hayes R.D."/>
            <person name="Keri Z."/>
            <person name="LaButti K."/>
            <person name="Lipzen A."/>
            <person name="Lombard V."/>
            <person name="Magnuson J."/>
            <person name="Maillard F."/>
            <person name="Murat C."/>
            <person name="Nolan M."/>
            <person name="Ohm R.A."/>
            <person name="Pangilinan J."/>
            <person name="Pereira M.F."/>
            <person name="Perotto S."/>
            <person name="Peter M."/>
            <person name="Pfister S."/>
            <person name="Riley R."/>
            <person name="Sitrit Y."/>
            <person name="Stielow J.B."/>
            <person name="Szollosi G."/>
            <person name="Zifcakova L."/>
            <person name="Stursova M."/>
            <person name="Spatafora J.W."/>
            <person name="Tedersoo L."/>
            <person name="Vaario L.M."/>
            <person name="Yamada A."/>
            <person name="Yan M."/>
            <person name="Wang P."/>
            <person name="Xu J."/>
            <person name="Bruns T."/>
            <person name="Baldrian P."/>
            <person name="Vilgalys R."/>
            <person name="Dunand C."/>
            <person name="Henrissat B."/>
            <person name="Grigoriev I.V."/>
            <person name="Hibbett D."/>
            <person name="Nagy L.G."/>
            <person name="Martin F.M."/>
        </authorList>
    </citation>
    <scope>NUCLEOTIDE SEQUENCE</scope>
    <source>
        <strain evidence="5">BED1</strain>
    </source>
</reference>
<dbReference type="Proteomes" id="UP001194468">
    <property type="component" value="Unassembled WGS sequence"/>
</dbReference>
<dbReference type="InterPro" id="IPR021765">
    <property type="entry name" value="UstYa-like"/>
</dbReference>
<dbReference type="EMBL" id="WHUW01000032">
    <property type="protein sequence ID" value="KAF8433674.1"/>
    <property type="molecule type" value="Genomic_DNA"/>
</dbReference>
<dbReference type="AlphaFoldDB" id="A0AAD4BLI8"/>
<organism evidence="5 6">
    <name type="scientific">Boletus edulis BED1</name>
    <dbReference type="NCBI Taxonomy" id="1328754"/>
    <lineage>
        <taxon>Eukaryota</taxon>
        <taxon>Fungi</taxon>
        <taxon>Dikarya</taxon>
        <taxon>Basidiomycota</taxon>
        <taxon>Agaricomycotina</taxon>
        <taxon>Agaricomycetes</taxon>
        <taxon>Agaricomycetidae</taxon>
        <taxon>Boletales</taxon>
        <taxon>Boletineae</taxon>
        <taxon>Boletaceae</taxon>
        <taxon>Boletoideae</taxon>
        <taxon>Boletus</taxon>
    </lineage>
</organism>
<evidence type="ECO:0000256" key="4">
    <source>
        <dbReference type="SAM" id="SignalP"/>
    </source>
</evidence>
<comment type="caution">
    <text evidence="5">The sequence shown here is derived from an EMBL/GenBank/DDBJ whole genome shotgun (WGS) entry which is preliminary data.</text>
</comment>
<dbReference type="GO" id="GO:0043386">
    <property type="term" value="P:mycotoxin biosynthetic process"/>
    <property type="evidence" value="ECO:0007669"/>
    <property type="project" value="InterPro"/>
</dbReference>
<evidence type="ECO:0000256" key="3">
    <source>
        <dbReference type="ARBA" id="ARBA00035112"/>
    </source>
</evidence>
<evidence type="ECO:0008006" key="7">
    <source>
        <dbReference type="Google" id="ProtNLM"/>
    </source>
</evidence>
<dbReference type="GO" id="GO:0016491">
    <property type="term" value="F:oxidoreductase activity"/>
    <property type="evidence" value="ECO:0007669"/>
    <property type="project" value="UniProtKB-KW"/>
</dbReference>
<evidence type="ECO:0000256" key="2">
    <source>
        <dbReference type="ARBA" id="ARBA00023002"/>
    </source>
</evidence>
<accession>A0AAD4BLI8</accession>
<keyword evidence="4" id="KW-0732">Signal</keyword>
<comment type="pathway">
    <text evidence="1">Mycotoxin biosynthesis.</text>
</comment>
<protein>
    <recommendedName>
        <fullName evidence="7">Secreted protein</fullName>
    </recommendedName>
</protein>
<feature type="chain" id="PRO_5042147591" description="Secreted protein" evidence="4">
    <location>
        <begin position="22"/>
        <end position="173"/>
    </location>
</feature>
<name>A0AAD4BLI8_BOLED</name>
<dbReference type="PANTHER" id="PTHR33365:SF11">
    <property type="entry name" value="TAT PATHWAY SIGNAL SEQUENCE"/>
    <property type="match status" value="1"/>
</dbReference>
<keyword evidence="6" id="KW-1185">Reference proteome</keyword>
<comment type="similarity">
    <text evidence="3">Belongs to the ustYa family.</text>
</comment>
<feature type="signal peptide" evidence="4">
    <location>
        <begin position="1"/>
        <end position="21"/>
    </location>
</feature>
<reference evidence="5" key="1">
    <citation type="submission" date="2019-10" db="EMBL/GenBank/DDBJ databases">
        <authorList>
            <consortium name="DOE Joint Genome Institute"/>
            <person name="Kuo A."/>
            <person name="Miyauchi S."/>
            <person name="Kiss E."/>
            <person name="Drula E."/>
            <person name="Kohler A."/>
            <person name="Sanchez-Garcia M."/>
            <person name="Andreopoulos B."/>
            <person name="Barry K.W."/>
            <person name="Bonito G."/>
            <person name="Buee M."/>
            <person name="Carver A."/>
            <person name="Chen C."/>
            <person name="Cichocki N."/>
            <person name="Clum A."/>
            <person name="Culley D."/>
            <person name="Crous P.W."/>
            <person name="Fauchery L."/>
            <person name="Girlanda M."/>
            <person name="Hayes R."/>
            <person name="Keri Z."/>
            <person name="LaButti K."/>
            <person name="Lipzen A."/>
            <person name="Lombard V."/>
            <person name="Magnuson J."/>
            <person name="Maillard F."/>
            <person name="Morin E."/>
            <person name="Murat C."/>
            <person name="Nolan M."/>
            <person name="Ohm R."/>
            <person name="Pangilinan J."/>
            <person name="Pereira M."/>
            <person name="Perotto S."/>
            <person name="Peter M."/>
            <person name="Riley R."/>
            <person name="Sitrit Y."/>
            <person name="Stielow B."/>
            <person name="Szollosi G."/>
            <person name="Zifcakova L."/>
            <person name="Stursova M."/>
            <person name="Spatafora J.W."/>
            <person name="Tedersoo L."/>
            <person name="Vaario L.-M."/>
            <person name="Yamada A."/>
            <person name="Yan M."/>
            <person name="Wang P."/>
            <person name="Xu J."/>
            <person name="Bruns T."/>
            <person name="Baldrian P."/>
            <person name="Vilgalys R."/>
            <person name="Henrissat B."/>
            <person name="Grigoriev I.V."/>
            <person name="Hibbett D."/>
            <person name="Nagy L.G."/>
            <person name="Martin F.M."/>
        </authorList>
    </citation>
    <scope>NUCLEOTIDE SEQUENCE</scope>
    <source>
        <strain evidence="5">BED1</strain>
    </source>
</reference>
<evidence type="ECO:0000313" key="6">
    <source>
        <dbReference type="Proteomes" id="UP001194468"/>
    </source>
</evidence>
<evidence type="ECO:0000256" key="1">
    <source>
        <dbReference type="ARBA" id="ARBA00004685"/>
    </source>
</evidence>
<proteinExistence type="inferred from homology"/>
<evidence type="ECO:0000313" key="5">
    <source>
        <dbReference type="EMBL" id="KAF8433674.1"/>
    </source>
</evidence>